<dbReference type="InterPro" id="IPR001810">
    <property type="entry name" value="F-box_dom"/>
</dbReference>
<keyword evidence="3" id="KW-1185">Reference proteome</keyword>
<evidence type="ECO:0000313" key="2">
    <source>
        <dbReference type="EMBL" id="KAK4033202.1"/>
    </source>
</evidence>
<protein>
    <recommendedName>
        <fullName evidence="1">F-box domain-containing protein</fullName>
    </recommendedName>
</protein>
<gene>
    <name evidence="2" type="ORF">C8A01DRAFT_50181</name>
</gene>
<dbReference type="Proteomes" id="UP001303115">
    <property type="component" value="Unassembled WGS sequence"/>
</dbReference>
<sequence length="323" mass="36546">MRLGDIDLPSSIASVRNRPATLLRVAAYHRRDYRLSVIWFSSREHLPIRASIATSFGHASSRGLSVLDRLPLELLCDVVLRLDMHSVFKLRQASFRARQIVDALKEYRMVVSHGLNLLCALLRTRLAVAVSLSDFYSALCTESCALCDEFSGFISLPTWTRCCLGCLQKAPETQVRSLAGVRKRFRFTKAEVGSLQPFRTLPGIYTMDESAHKSRVTAVSLHQAMLLSGQQAQEQGQTQSAADCERARKYNFMGSCALPYYDKRTGQVQHGARDKVYSRAGFLRHFRWCEHAQLLWRLSEDGTRRPAELPEAARRGGYFSPRE</sequence>
<feature type="domain" description="F-box" evidence="1">
    <location>
        <begin position="64"/>
        <end position="110"/>
    </location>
</feature>
<dbReference type="EMBL" id="MU854546">
    <property type="protein sequence ID" value="KAK4033202.1"/>
    <property type="molecule type" value="Genomic_DNA"/>
</dbReference>
<proteinExistence type="predicted"/>
<dbReference type="PROSITE" id="PS50181">
    <property type="entry name" value="FBOX"/>
    <property type="match status" value="1"/>
</dbReference>
<organism evidence="2 3">
    <name type="scientific">Parachaetomium inaequale</name>
    <dbReference type="NCBI Taxonomy" id="2588326"/>
    <lineage>
        <taxon>Eukaryota</taxon>
        <taxon>Fungi</taxon>
        <taxon>Dikarya</taxon>
        <taxon>Ascomycota</taxon>
        <taxon>Pezizomycotina</taxon>
        <taxon>Sordariomycetes</taxon>
        <taxon>Sordariomycetidae</taxon>
        <taxon>Sordariales</taxon>
        <taxon>Chaetomiaceae</taxon>
        <taxon>Parachaetomium</taxon>
    </lineage>
</organism>
<reference evidence="3" key="1">
    <citation type="journal article" date="2023" name="Mol. Phylogenet. Evol.">
        <title>Genome-scale phylogeny and comparative genomics of the fungal order Sordariales.</title>
        <authorList>
            <person name="Hensen N."/>
            <person name="Bonometti L."/>
            <person name="Westerberg I."/>
            <person name="Brannstrom I.O."/>
            <person name="Guillou S."/>
            <person name="Cros-Aarteil S."/>
            <person name="Calhoun S."/>
            <person name="Haridas S."/>
            <person name="Kuo A."/>
            <person name="Mondo S."/>
            <person name="Pangilinan J."/>
            <person name="Riley R."/>
            <person name="LaButti K."/>
            <person name="Andreopoulos B."/>
            <person name="Lipzen A."/>
            <person name="Chen C."/>
            <person name="Yan M."/>
            <person name="Daum C."/>
            <person name="Ng V."/>
            <person name="Clum A."/>
            <person name="Steindorff A."/>
            <person name="Ohm R.A."/>
            <person name="Martin F."/>
            <person name="Silar P."/>
            <person name="Natvig D.O."/>
            <person name="Lalanne C."/>
            <person name="Gautier V."/>
            <person name="Ament-Velasquez S.L."/>
            <person name="Kruys A."/>
            <person name="Hutchinson M.I."/>
            <person name="Powell A.J."/>
            <person name="Barry K."/>
            <person name="Miller A.N."/>
            <person name="Grigoriev I.V."/>
            <person name="Debuchy R."/>
            <person name="Gladieux P."/>
            <person name="Hiltunen Thoren M."/>
            <person name="Johannesson H."/>
        </authorList>
    </citation>
    <scope>NUCLEOTIDE SEQUENCE [LARGE SCALE GENOMIC DNA]</scope>
    <source>
        <strain evidence="3">CBS 284.82</strain>
    </source>
</reference>
<evidence type="ECO:0000313" key="3">
    <source>
        <dbReference type="Proteomes" id="UP001303115"/>
    </source>
</evidence>
<accession>A0AAN6P9B4</accession>
<name>A0AAN6P9B4_9PEZI</name>
<comment type="caution">
    <text evidence="2">The sequence shown here is derived from an EMBL/GenBank/DDBJ whole genome shotgun (WGS) entry which is preliminary data.</text>
</comment>
<dbReference type="AlphaFoldDB" id="A0AAN6P9B4"/>
<evidence type="ECO:0000259" key="1">
    <source>
        <dbReference type="PROSITE" id="PS50181"/>
    </source>
</evidence>
<dbReference type="Pfam" id="PF00646">
    <property type="entry name" value="F-box"/>
    <property type="match status" value="1"/>
</dbReference>